<name>A0A8K0CGD1_IGNLU</name>
<protein>
    <recommendedName>
        <fullName evidence="4">Reverse transcriptase domain-containing protein</fullName>
    </recommendedName>
</protein>
<evidence type="ECO:0000256" key="1">
    <source>
        <dbReference type="SAM" id="MobiDB-lite"/>
    </source>
</evidence>
<evidence type="ECO:0000313" key="2">
    <source>
        <dbReference type="EMBL" id="KAF2885141.1"/>
    </source>
</evidence>
<dbReference type="AlphaFoldDB" id="A0A8K0CGD1"/>
<dbReference type="OrthoDB" id="6770921at2759"/>
<feature type="region of interest" description="Disordered" evidence="1">
    <location>
        <begin position="302"/>
        <end position="352"/>
    </location>
</feature>
<evidence type="ECO:0008006" key="4">
    <source>
        <dbReference type="Google" id="ProtNLM"/>
    </source>
</evidence>
<evidence type="ECO:0000313" key="3">
    <source>
        <dbReference type="Proteomes" id="UP000801492"/>
    </source>
</evidence>
<dbReference type="EMBL" id="VTPC01090027">
    <property type="protein sequence ID" value="KAF2885141.1"/>
    <property type="molecule type" value="Genomic_DNA"/>
</dbReference>
<comment type="caution">
    <text evidence="2">The sequence shown here is derived from an EMBL/GenBank/DDBJ whole genome shotgun (WGS) entry which is preliminary data.</text>
</comment>
<keyword evidence="3" id="KW-1185">Reference proteome</keyword>
<feature type="compositionally biased region" description="Basic and acidic residues" evidence="1">
    <location>
        <begin position="309"/>
        <end position="321"/>
    </location>
</feature>
<accession>A0A8K0CGD1</accession>
<proteinExistence type="predicted"/>
<dbReference type="Proteomes" id="UP000801492">
    <property type="component" value="Unassembled WGS sequence"/>
</dbReference>
<sequence>MGKRCKEIDKYIGGRRSTESWKFIKSVRKKGHQKTQIEIIPTKEYKNYFAKILNEDRKEVHRRWRVIIDESILQTTISELKNKRAARAEAMPNELIKNGTNKLNKIIKNLFERCINGENIPDECNEKWTTPIHKKEPPYGRTLTKLIQNNYLMYQTEEQADFREGQLPIDNVFCLTQAIERIVAVDGEIHIVFIDLTTAYDNIPIQKNRYLLIWKLQNLGTKLKIDTVGKADEEMRKTRKNRTEFLQLSIQRTEYQTFKSPSKQQIRKKLVVDTKYAKRCAKTKVLPDATVKVTGPLEFHQAKPLIMTERSKRPDRPEGPRSPEGPTDPYGLIGPRDPNGLIDPKGRKVQEA</sequence>
<reference evidence="2" key="1">
    <citation type="submission" date="2019-08" db="EMBL/GenBank/DDBJ databases">
        <title>The genome of the North American firefly Photinus pyralis.</title>
        <authorList>
            <consortium name="Photinus pyralis genome working group"/>
            <person name="Fallon T.R."/>
            <person name="Sander Lower S.E."/>
            <person name="Weng J.-K."/>
        </authorList>
    </citation>
    <scope>NUCLEOTIDE SEQUENCE</scope>
    <source>
        <strain evidence="2">TRF0915ILg1</strain>
        <tissue evidence="2">Whole body</tissue>
    </source>
</reference>
<organism evidence="2 3">
    <name type="scientific">Ignelater luminosus</name>
    <name type="common">Cucubano</name>
    <name type="synonym">Pyrophorus luminosus</name>
    <dbReference type="NCBI Taxonomy" id="2038154"/>
    <lineage>
        <taxon>Eukaryota</taxon>
        <taxon>Metazoa</taxon>
        <taxon>Ecdysozoa</taxon>
        <taxon>Arthropoda</taxon>
        <taxon>Hexapoda</taxon>
        <taxon>Insecta</taxon>
        <taxon>Pterygota</taxon>
        <taxon>Neoptera</taxon>
        <taxon>Endopterygota</taxon>
        <taxon>Coleoptera</taxon>
        <taxon>Polyphaga</taxon>
        <taxon>Elateriformia</taxon>
        <taxon>Elateroidea</taxon>
        <taxon>Elateridae</taxon>
        <taxon>Agrypninae</taxon>
        <taxon>Pyrophorini</taxon>
        <taxon>Ignelater</taxon>
    </lineage>
</organism>
<gene>
    <name evidence="2" type="ORF">ILUMI_21017</name>
</gene>